<accession>A0AAV4NZX9</accession>
<keyword evidence="2" id="KW-1185">Reference proteome</keyword>
<sequence>MNGNGRRLRFARRQSETARSFMNEHPQLLRFHASLSKTYSPAKHDTLETEVPMSVNGFFICHYSRNFIHKFRSSRPRKVNSHFHTMRLHISETILI</sequence>
<proteinExistence type="predicted"/>
<dbReference type="EMBL" id="BPLQ01002250">
    <property type="protein sequence ID" value="GIX90517.1"/>
    <property type="molecule type" value="Genomic_DNA"/>
</dbReference>
<evidence type="ECO:0000313" key="2">
    <source>
        <dbReference type="Proteomes" id="UP001054837"/>
    </source>
</evidence>
<evidence type="ECO:0000313" key="1">
    <source>
        <dbReference type="EMBL" id="GIX90517.1"/>
    </source>
</evidence>
<dbReference type="AlphaFoldDB" id="A0AAV4NZX9"/>
<name>A0AAV4NZX9_9ARAC</name>
<reference evidence="1 2" key="1">
    <citation type="submission" date="2021-06" db="EMBL/GenBank/DDBJ databases">
        <title>Caerostris darwini draft genome.</title>
        <authorList>
            <person name="Kono N."/>
            <person name="Arakawa K."/>
        </authorList>
    </citation>
    <scope>NUCLEOTIDE SEQUENCE [LARGE SCALE GENOMIC DNA]</scope>
</reference>
<organism evidence="1 2">
    <name type="scientific">Caerostris darwini</name>
    <dbReference type="NCBI Taxonomy" id="1538125"/>
    <lineage>
        <taxon>Eukaryota</taxon>
        <taxon>Metazoa</taxon>
        <taxon>Ecdysozoa</taxon>
        <taxon>Arthropoda</taxon>
        <taxon>Chelicerata</taxon>
        <taxon>Arachnida</taxon>
        <taxon>Araneae</taxon>
        <taxon>Araneomorphae</taxon>
        <taxon>Entelegynae</taxon>
        <taxon>Araneoidea</taxon>
        <taxon>Araneidae</taxon>
        <taxon>Caerostris</taxon>
    </lineage>
</organism>
<protein>
    <submittedName>
        <fullName evidence="1">Uncharacterized protein</fullName>
    </submittedName>
</protein>
<dbReference type="Proteomes" id="UP001054837">
    <property type="component" value="Unassembled WGS sequence"/>
</dbReference>
<comment type="caution">
    <text evidence="1">The sequence shown here is derived from an EMBL/GenBank/DDBJ whole genome shotgun (WGS) entry which is preliminary data.</text>
</comment>
<gene>
    <name evidence="1" type="ORF">CDAR_74851</name>
</gene>